<feature type="compositionally biased region" description="Low complexity" evidence="1">
    <location>
        <begin position="406"/>
        <end position="426"/>
    </location>
</feature>
<feature type="compositionally biased region" description="Low complexity" evidence="1">
    <location>
        <begin position="379"/>
        <end position="390"/>
    </location>
</feature>
<feature type="compositionally biased region" description="Acidic residues" evidence="1">
    <location>
        <begin position="935"/>
        <end position="945"/>
    </location>
</feature>
<feature type="compositionally biased region" description="Pro residues" evidence="1">
    <location>
        <begin position="290"/>
        <end position="303"/>
    </location>
</feature>
<feature type="compositionally biased region" description="Polar residues" evidence="1">
    <location>
        <begin position="199"/>
        <end position="208"/>
    </location>
</feature>
<feature type="compositionally biased region" description="Polar residues" evidence="1">
    <location>
        <begin position="248"/>
        <end position="258"/>
    </location>
</feature>
<evidence type="ECO:0000313" key="3">
    <source>
        <dbReference type="Proteomes" id="UP000053477"/>
    </source>
</evidence>
<protein>
    <submittedName>
        <fullName evidence="2">Rgp1-domain-containing protein</fullName>
    </submittedName>
</protein>
<dbReference type="PANTHER" id="PTHR12507">
    <property type="entry name" value="REDUCED GROWTH PHENOTYPE 1 RGP1, YEAST -RELATED"/>
    <property type="match status" value="1"/>
</dbReference>
<feature type="region of interest" description="Disordered" evidence="1">
    <location>
        <begin position="374"/>
        <end position="445"/>
    </location>
</feature>
<feature type="region of interest" description="Disordered" evidence="1">
    <location>
        <begin position="933"/>
        <end position="968"/>
    </location>
</feature>
<evidence type="ECO:0000256" key="1">
    <source>
        <dbReference type="SAM" id="MobiDB-lite"/>
    </source>
</evidence>
<name>A0A0H2RZU6_9AGAM</name>
<dbReference type="Pfam" id="PF08737">
    <property type="entry name" value="Rgp1"/>
    <property type="match status" value="1"/>
</dbReference>
<dbReference type="STRING" id="27342.A0A0H2RZU6"/>
<feature type="compositionally biased region" description="Basic residues" evidence="1">
    <location>
        <begin position="52"/>
        <end position="65"/>
    </location>
</feature>
<reference evidence="2 3" key="1">
    <citation type="submission" date="2015-04" db="EMBL/GenBank/DDBJ databases">
        <title>Complete genome sequence of Schizopora paradoxa KUC8140, a cosmopolitan wood degrader in East Asia.</title>
        <authorList>
            <consortium name="DOE Joint Genome Institute"/>
            <person name="Min B."/>
            <person name="Park H."/>
            <person name="Jang Y."/>
            <person name="Kim J.-J."/>
            <person name="Kim K.H."/>
            <person name="Pangilinan J."/>
            <person name="Lipzen A."/>
            <person name="Riley R."/>
            <person name="Grigoriev I.V."/>
            <person name="Spatafora J.W."/>
            <person name="Choi I.-G."/>
        </authorList>
    </citation>
    <scope>NUCLEOTIDE SEQUENCE [LARGE SCALE GENOMIC DNA]</scope>
    <source>
        <strain evidence="2 3">KUC8140</strain>
    </source>
</reference>
<accession>A0A0H2RZU6</accession>
<dbReference type="EMBL" id="KQ085903">
    <property type="protein sequence ID" value="KLO17615.1"/>
    <property type="molecule type" value="Genomic_DNA"/>
</dbReference>
<proteinExistence type="predicted"/>
<dbReference type="Proteomes" id="UP000053477">
    <property type="component" value="Unassembled WGS sequence"/>
</dbReference>
<sequence>MADVESGIHVSVVPSQSAFYAGEPFIVTVTFTNTNSPSNISPSSSGDAGASRMKRTPSQTHRRGVHSISSAPLARPPTSPITPRTAGPSVPPFSKGKTPVKDERQRKGLIGQAGGEVPAIHDRLSALKEQRAKRFHSVDLSKDPLLADVLDNVSSPPSPYSPPSTSVSSPRQRDPTLTLAANHPHARKPSVIDGMPSWFAQSQTPTQAEQLQLQLQNMSFTPPPVSTPSVAQSASGSTFSLSLDTIAESSPGSFSPASNVIDISEDSHSYPPRQSTSARRQSQGLGLGYGPPPTMPFQPPHTAPPTSSSFARSQLLAAGVGSELILYSYAHVMGSLTLSDPPTSTGAASTNETRAINSVRSALLRGQKKVIGGGRMDISSSLLGSGSSSLRGTRPNSRRSHSRTASLGSSLMSLLSPTSLLSSTPTQDQLPTSPGHKARSPSLTGSLVPSFITSSVSSPARIMSSEGNNIGLGLQMDGEIEEPVDPETSFPIFELQPSMLAVDAVLAPGESRSYQYSISLPTDLPPTYKGRVLKFAYQLVVGVCRASPYSSPKLNGNASSDANSSTSRVMRVPVRVYNNVSVSGFRQPYNLLLPILRPASKEEAARVSETLQKKPSMGDFGHIEVRRQLQLRNGPDGQSGTTILEGLREYSLRLLASVPSSEGQLRHPLSFSHLSPSEQESFAENGTHAGDKSVGELTGCREAVEILTRTMRKVSYDVTKDGVTVAVLTFTKSAYRLGETVIGVVELNERSSRARVLKLSAFLEAHESLPSSILSSTKGNKKLRKVHAEAHFALTASSLRTSFSLDIPSDATPSFQCDCFQNGPMNSGRPEHSPGGLDWKVRLCLLVSVASPYAREGYDGIRMKHLIVDGERGEWGSSWRATKGIAPLQNIDTKRAEAAAAAALARGEQQGQNTRRGGWTSYFSGLLSGEREYHDGDEDVDSDVESDAHSAGEGIVIDPSTGEVDVGGGEHGWSELRVETVECEVPIGVWPGNTAFKPMEVVFNV</sequence>
<evidence type="ECO:0000313" key="2">
    <source>
        <dbReference type="EMBL" id="KLO17615.1"/>
    </source>
</evidence>
<gene>
    <name evidence="2" type="ORF">SCHPADRAFT_162125</name>
</gene>
<keyword evidence="3" id="KW-1185">Reference proteome</keyword>
<feature type="region of interest" description="Disordered" evidence="1">
    <location>
        <begin position="149"/>
        <end position="208"/>
    </location>
</feature>
<dbReference type="InterPro" id="IPR014848">
    <property type="entry name" value="Rgp1"/>
</dbReference>
<organism evidence="2 3">
    <name type="scientific">Schizopora paradoxa</name>
    <dbReference type="NCBI Taxonomy" id="27342"/>
    <lineage>
        <taxon>Eukaryota</taxon>
        <taxon>Fungi</taxon>
        <taxon>Dikarya</taxon>
        <taxon>Basidiomycota</taxon>
        <taxon>Agaricomycotina</taxon>
        <taxon>Agaricomycetes</taxon>
        <taxon>Hymenochaetales</taxon>
        <taxon>Schizoporaceae</taxon>
        <taxon>Schizopora</taxon>
    </lineage>
</organism>
<feature type="region of interest" description="Disordered" evidence="1">
    <location>
        <begin position="32"/>
        <end position="104"/>
    </location>
</feature>
<dbReference type="AlphaFoldDB" id="A0A0H2RZU6"/>
<feature type="region of interest" description="Disordered" evidence="1">
    <location>
        <begin position="248"/>
        <end position="309"/>
    </location>
</feature>
<feature type="compositionally biased region" description="Low complexity" evidence="1">
    <location>
        <begin position="32"/>
        <end position="45"/>
    </location>
</feature>
<dbReference type="OrthoDB" id="1918at2759"/>
<feature type="compositionally biased region" description="Polar residues" evidence="1">
    <location>
        <begin position="272"/>
        <end position="284"/>
    </location>
</feature>
<dbReference type="InParanoid" id="A0A0H2RZU6"/>